<evidence type="ECO:0000313" key="4">
    <source>
        <dbReference type="EMBL" id="KAA1378465.1"/>
    </source>
</evidence>
<evidence type="ECO:0000256" key="1">
    <source>
        <dbReference type="ARBA" id="ARBA00023125"/>
    </source>
</evidence>
<sequence>MTATEIATICDGVFFTRPRSLPRGKHDLARDEVGRIQRDRIVIAIVELLADGGHRAIGAREVCLRAGVSLTAFYDNFADRDEAVSAAYQGFIDVLLGRLISVSSEGRTWREYVEAVLAAYFGTLSDDLVVAKAFQVEMDAMGKAARARRREALVGMAQLLRDKHREWDASAGDRVPETAYLVGVYAARQLASDALDSEHGTDDAIRSDLEQIRVGAVDWVLRLVGDVV</sequence>
<dbReference type="GO" id="GO:0003677">
    <property type="term" value="F:DNA binding"/>
    <property type="evidence" value="ECO:0007669"/>
    <property type="project" value="UniProtKB-UniRule"/>
</dbReference>
<dbReference type="OrthoDB" id="5242485at2"/>
<proteinExistence type="predicted"/>
<keyword evidence="5" id="KW-1185">Reference proteome</keyword>
<dbReference type="PROSITE" id="PS50977">
    <property type="entry name" value="HTH_TETR_2"/>
    <property type="match status" value="1"/>
</dbReference>
<feature type="domain" description="HTH tetR-type" evidence="3">
    <location>
        <begin position="35"/>
        <end position="95"/>
    </location>
</feature>
<dbReference type="RefSeq" id="WP_129182604.1">
    <property type="nucleotide sequence ID" value="NZ_JAGIOG010000001.1"/>
</dbReference>
<evidence type="ECO:0000259" key="3">
    <source>
        <dbReference type="PROSITE" id="PS50977"/>
    </source>
</evidence>
<accession>A0A641AQD5</accession>
<gene>
    <name evidence="4" type="ORF">ESP62_008920</name>
</gene>
<name>A0A641AQD5_9ACTN</name>
<comment type="caution">
    <text evidence="4">The sequence shown here is derived from an EMBL/GenBank/DDBJ whole genome shotgun (WGS) entry which is preliminary data.</text>
</comment>
<keyword evidence="1 2" id="KW-0238">DNA-binding</keyword>
<dbReference type="EMBL" id="SDPP02000002">
    <property type="protein sequence ID" value="KAA1378465.1"/>
    <property type="molecule type" value="Genomic_DNA"/>
</dbReference>
<dbReference type="AlphaFoldDB" id="A0A641AQD5"/>
<evidence type="ECO:0000313" key="5">
    <source>
        <dbReference type="Proteomes" id="UP001515100"/>
    </source>
</evidence>
<dbReference type="InterPro" id="IPR009057">
    <property type="entry name" value="Homeodomain-like_sf"/>
</dbReference>
<dbReference type="Gene3D" id="1.10.357.10">
    <property type="entry name" value="Tetracycline Repressor, domain 2"/>
    <property type="match status" value="1"/>
</dbReference>
<organism evidence="4 5">
    <name type="scientific">Aeromicrobium fastidiosum</name>
    <dbReference type="NCBI Taxonomy" id="52699"/>
    <lineage>
        <taxon>Bacteria</taxon>
        <taxon>Bacillati</taxon>
        <taxon>Actinomycetota</taxon>
        <taxon>Actinomycetes</taxon>
        <taxon>Propionibacteriales</taxon>
        <taxon>Nocardioidaceae</taxon>
        <taxon>Aeromicrobium</taxon>
    </lineage>
</organism>
<feature type="DNA-binding region" description="H-T-H motif" evidence="2">
    <location>
        <begin position="58"/>
        <end position="77"/>
    </location>
</feature>
<evidence type="ECO:0000256" key="2">
    <source>
        <dbReference type="PROSITE-ProRule" id="PRU00335"/>
    </source>
</evidence>
<reference evidence="4" key="1">
    <citation type="submission" date="2019-09" db="EMBL/GenBank/DDBJ databases">
        <authorList>
            <person name="Li J."/>
        </authorList>
    </citation>
    <scope>NUCLEOTIDE SEQUENCE [LARGE SCALE GENOMIC DNA]</scope>
    <source>
        <strain evidence="4">NRBC 14897</strain>
    </source>
</reference>
<dbReference type="InterPro" id="IPR001647">
    <property type="entry name" value="HTH_TetR"/>
</dbReference>
<dbReference type="Proteomes" id="UP001515100">
    <property type="component" value="Unassembled WGS sequence"/>
</dbReference>
<dbReference type="SUPFAM" id="SSF46689">
    <property type="entry name" value="Homeodomain-like"/>
    <property type="match status" value="1"/>
</dbReference>
<protein>
    <submittedName>
        <fullName evidence="4">TetR/AcrR family transcriptional regulator</fullName>
    </submittedName>
</protein>